<accession>A0A2W5T1Q9</accession>
<dbReference type="AlphaFoldDB" id="A0A2W5T1Q9"/>
<comment type="caution">
    <text evidence="1">The sequence shown here is derived from an EMBL/GenBank/DDBJ whole genome shotgun (WGS) entry which is preliminary data.</text>
</comment>
<organism evidence="1 2">
    <name type="scientific">Archangium gephyra</name>
    <dbReference type="NCBI Taxonomy" id="48"/>
    <lineage>
        <taxon>Bacteria</taxon>
        <taxon>Pseudomonadati</taxon>
        <taxon>Myxococcota</taxon>
        <taxon>Myxococcia</taxon>
        <taxon>Myxococcales</taxon>
        <taxon>Cystobacterineae</taxon>
        <taxon>Archangiaceae</taxon>
        <taxon>Archangium</taxon>
    </lineage>
</organism>
<reference evidence="1 2" key="1">
    <citation type="submission" date="2017-08" db="EMBL/GenBank/DDBJ databases">
        <title>Infants hospitalized years apart are colonized by the same room-sourced microbial strains.</title>
        <authorList>
            <person name="Brooks B."/>
            <person name="Olm M.R."/>
            <person name="Firek B.A."/>
            <person name="Baker R."/>
            <person name="Thomas B.C."/>
            <person name="Morowitz M.J."/>
            <person name="Banfield J.F."/>
        </authorList>
    </citation>
    <scope>NUCLEOTIDE SEQUENCE [LARGE SCALE GENOMIC DNA]</scope>
    <source>
        <strain evidence="1">S2_003_000_R2_14</strain>
    </source>
</reference>
<dbReference type="EMBL" id="QFQP01000021">
    <property type="protein sequence ID" value="PZR09300.1"/>
    <property type="molecule type" value="Genomic_DNA"/>
</dbReference>
<gene>
    <name evidence="1" type="ORF">DI536_22220</name>
</gene>
<evidence type="ECO:0000313" key="1">
    <source>
        <dbReference type="EMBL" id="PZR09300.1"/>
    </source>
</evidence>
<evidence type="ECO:0000313" key="2">
    <source>
        <dbReference type="Proteomes" id="UP000249061"/>
    </source>
</evidence>
<dbReference type="Proteomes" id="UP000249061">
    <property type="component" value="Unassembled WGS sequence"/>
</dbReference>
<sequence length="243" mass="26609">MPTTPKVKVSEYVKSSRSYVEAALKKANIDGNKTLSLVEAGRLPEDLQDNFVKHGKVRVSTREFVDGFVKTVSDGAKKADANKDGYLTLTDGKKLPETVRDNFKNYVAATRDVFGQGTGVSVKDETSPATLVAHQAAYGDSKVTYKEAFKKGVEEVLRSEDGETPRNILKEFSDPPLTKAQLDAEMKRIFTSMELLPVGEASESNGDPEKDWIFSVRADAGSDHGFWVSVSRETGEAFVSGFN</sequence>
<name>A0A2W5T1Q9_9BACT</name>
<proteinExistence type="predicted"/>
<protein>
    <submittedName>
        <fullName evidence="1">Uncharacterized protein</fullName>
    </submittedName>
</protein>